<sequence>MDKVLEITSNDHIIMIDKLCKRILGHPEILGRIIKGFIKEAKDVSLEEIIELIKGKKEQEGNSYFQQLNNVIDIAHHGRVEFDYLCCINLPQADGTMKRIYLDVEIQNVENPGYALLTRGNDYLSRMITSQNGKEYDYRNYDGMKKTYVIWILPQAAKKRDGHVNCINSKLENISGSTIERLESYDKSEQIMIYLNKDHNIKDKYEDSDWIKTPLVIFLNNTYDLLVKKEVMKEYGFEEIEKEVKKMCNLGEMIARENIEKGHSMGLEQGLVQGQKLERRKKNIELITNLMNSLSISFSKAVELLKVSEDEVLEIKKYFEA</sequence>
<gene>
    <name evidence="1" type="ORF">LJD74_14620</name>
</gene>
<dbReference type="Proteomes" id="UP001197827">
    <property type="component" value="Unassembled WGS sequence"/>
</dbReference>
<name>A0AAW4VN49_9FIRM</name>
<organism evidence="1 2">
    <name type="scientific">Faecalibacillus intestinalis</name>
    <dbReference type="NCBI Taxonomy" id="1982626"/>
    <lineage>
        <taxon>Bacteria</taxon>
        <taxon>Bacillati</taxon>
        <taxon>Bacillota</taxon>
        <taxon>Erysipelotrichia</taxon>
        <taxon>Erysipelotrichales</taxon>
        <taxon>Coprobacillaceae</taxon>
        <taxon>Faecalibacillus</taxon>
    </lineage>
</organism>
<dbReference type="EMBL" id="JAJDKQ010000049">
    <property type="protein sequence ID" value="MCB8563221.1"/>
    <property type="molecule type" value="Genomic_DNA"/>
</dbReference>
<accession>A0AAW4VN49</accession>
<evidence type="ECO:0008006" key="3">
    <source>
        <dbReference type="Google" id="ProtNLM"/>
    </source>
</evidence>
<reference evidence="1" key="1">
    <citation type="submission" date="2021-10" db="EMBL/GenBank/DDBJ databases">
        <title>Collection of gut derived symbiotic bacterial strains cultured from healthy donors.</title>
        <authorList>
            <person name="Lin H."/>
            <person name="Littmann E."/>
            <person name="Kohout C."/>
            <person name="Pamer E.G."/>
        </authorList>
    </citation>
    <scope>NUCLEOTIDE SEQUENCE</scope>
    <source>
        <strain evidence="1">DFI.5.2</strain>
    </source>
</reference>
<evidence type="ECO:0000313" key="1">
    <source>
        <dbReference type="EMBL" id="MCB8563221.1"/>
    </source>
</evidence>
<evidence type="ECO:0000313" key="2">
    <source>
        <dbReference type="Proteomes" id="UP001197827"/>
    </source>
</evidence>
<dbReference type="AlphaFoldDB" id="A0AAW4VN49"/>
<proteinExistence type="predicted"/>
<comment type="caution">
    <text evidence="1">The sequence shown here is derived from an EMBL/GenBank/DDBJ whole genome shotgun (WGS) entry which is preliminary data.</text>
</comment>
<dbReference type="RefSeq" id="WP_227408689.1">
    <property type="nucleotide sequence ID" value="NZ_JAJDKQ010000049.1"/>
</dbReference>
<protein>
    <recommendedName>
        <fullName evidence="3">Rpn family recombination-promoting nuclease/putative transposase</fullName>
    </recommendedName>
</protein>